<keyword evidence="3" id="KW-1185">Reference proteome</keyword>
<proteinExistence type="predicted"/>
<evidence type="ECO:0000259" key="1">
    <source>
        <dbReference type="Pfam" id="PF14062"/>
    </source>
</evidence>
<protein>
    <submittedName>
        <fullName evidence="2">DUF4253 domain-containing protein</fullName>
    </submittedName>
</protein>
<sequence>MTLPQGLDQLFRDGSAASRTLDVALPPGRLVVPDGERTPPHPAYWLSDAAAPEGLWERLRAAHARSGLWPLLLTDLDAESGRPWATGEVHITGHTSPAGHDAEAVLARWWTEINSPSPDDTEDSYPPELAGGHDGSDTFGLAWPGLAAAGALAVVPDRHADEVAAALADGHARLGLVAADRGADALTVAGWSGPVNHTEDTALISAVIRSWEERFGVRVISVGFAALTLSVAAPPLDITQARAVAYEHLAFCPDNVWQGVGSVADYSETILGAPIWSFWWD</sequence>
<dbReference type="InterPro" id="IPR025349">
    <property type="entry name" value="DUF4253"/>
</dbReference>
<reference evidence="3" key="1">
    <citation type="journal article" date="2019" name="Int. J. Syst. Evol. Microbiol.">
        <title>The Global Catalogue of Microorganisms (GCM) 10K type strain sequencing project: providing services to taxonomists for standard genome sequencing and annotation.</title>
        <authorList>
            <consortium name="The Broad Institute Genomics Platform"/>
            <consortium name="The Broad Institute Genome Sequencing Center for Infectious Disease"/>
            <person name="Wu L."/>
            <person name="Ma J."/>
        </authorList>
    </citation>
    <scope>NUCLEOTIDE SEQUENCE [LARGE SCALE GENOMIC DNA]</scope>
    <source>
        <strain evidence="3">JCM 13249</strain>
    </source>
</reference>
<dbReference type="RefSeq" id="WP_344084013.1">
    <property type="nucleotide sequence ID" value="NZ_BAAALS010000020.1"/>
</dbReference>
<organism evidence="2 3">
    <name type="scientific">Luedemannella helvata</name>
    <dbReference type="NCBI Taxonomy" id="349315"/>
    <lineage>
        <taxon>Bacteria</taxon>
        <taxon>Bacillati</taxon>
        <taxon>Actinomycetota</taxon>
        <taxon>Actinomycetes</taxon>
        <taxon>Micromonosporales</taxon>
        <taxon>Micromonosporaceae</taxon>
        <taxon>Luedemannella</taxon>
    </lineage>
</organism>
<evidence type="ECO:0000313" key="2">
    <source>
        <dbReference type="EMBL" id="GAA1764810.1"/>
    </source>
</evidence>
<gene>
    <name evidence="2" type="ORF">GCM10009681_39870</name>
</gene>
<dbReference type="Pfam" id="PF14062">
    <property type="entry name" value="DUF4253"/>
    <property type="match status" value="1"/>
</dbReference>
<feature type="domain" description="DUF4253" evidence="1">
    <location>
        <begin position="173"/>
        <end position="281"/>
    </location>
</feature>
<evidence type="ECO:0000313" key="3">
    <source>
        <dbReference type="Proteomes" id="UP001500655"/>
    </source>
</evidence>
<comment type="caution">
    <text evidence="2">The sequence shown here is derived from an EMBL/GenBank/DDBJ whole genome shotgun (WGS) entry which is preliminary data.</text>
</comment>
<accession>A0ABP4X081</accession>
<dbReference type="EMBL" id="BAAALS010000020">
    <property type="protein sequence ID" value="GAA1764810.1"/>
    <property type="molecule type" value="Genomic_DNA"/>
</dbReference>
<dbReference type="Proteomes" id="UP001500655">
    <property type="component" value="Unassembled WGS sequence"/>
</dbReference>
<name>A0ABP4X081_9ACTN</name>